<proteinExistence type="predicted"/>
<dbReference type="Gene3D" id="3.40.1800.10">
    <property type="entry name" value="His-Me finger endonucleases"/>
    <property type="match status" value="1"/>
</dbReference>
<dbReference type="InterPro" id="IPR044925">
    <property type="entry name" value="His-Me_finger_sf"/>
</dbReference>
<dbReference type="InterPro" id="IPR038563">
    <property type="entry name" value="Endonuclease_7_sf"/>
</dbReference>
<accession>A0A0F8X170</accession>
<comment type="caution">
    <text evidence="1">The sequence shown here is derived from an EMBL/GenBank/DDBJ whole genome shotgun (WGS) entry which is preliminary data.</text>
</comment>
<dbReference type="AlphaFoldDB" id="A0A0F8X170"/>
<gene>
    <name evidence="1" type="ORF">LCGC14_3002100</name>
</gene>
<feature type="non-terminal residue" evidence="1">
    <location>
        <position position="1"/>
    </location>
</feature>
<sequence length="94" mass="11122">LTPASRYEAHLKQRYGMTMQDWQDMERQQNGRCLFCGQQADDRLVVDHDHKTGRVRGLVHSLCNQLIGRVEVLRDKWGMPLDDITDRIRRYLLP</sequence>
<reference evidence="1" key="1">
    <citation type="journal article" date="2015" name="Nature">
        <title>Complex archaea that bridge the gap between prokaryotes and eukaryotes.</title>
        <authorList>
            <person name="Spang A."/>
            <person name="Saw J.H."/>
            <person name="Jorgensen S.L."/>
            <person name="Zaremba-Niedzwiedzka K."/>
            <person name="Martijn J."/>
            <person name="Lind A.E."/>
            <person name="van Eijk R."/>
            <person name="Schleper C."/>
            <person name="Guy L."/>
            <person name="Ettema T.J."/>
        </authorList>
    </citation>
    <scope>NUCLEOTIDE SEQUENCE</scope>
</reference>
<dbReference type="Pfam" id="PF02945">
    <property type="entry name" value="Endonuclease_7"/>
    <property type="match status" value="1"/>
</dbReference>
<name>A0A0F8X170_9ZZZZ</name>
<dbReference type="SUPFAM" id="SSF54060">
    <property type="entry name" value="His-Me finger endonucleases"/>
    <property type="match status" value="1"/>
</dbReference>
<evidence type="ECO:0008006" key="2">
    <source>
        <dbReference type="Google" id="ProtNLM"/>
    </source>
</evidence>
<dbReference type="EMBL" id="LAZR01061890">
    <property type="protein sequence ID" value="KKK62663.1"/>
    <property type="molecule type" value="Genomic_DNA"/>
</dbReference>
<evidence type="ECO:0000313" key="1">
    <source>
        <dbReference type="EMBL" id="KKK62663.1"/>
    </source>
</evidence>
<dbReference type="InterPro" id="IPR004211">
    <property type="entry name" value="Endonuclease_7"/>
</dbReference>
<organism evidence="1">
    <name type="scientific">marine sediment metagenome</name>
    <dbReference type="NCBI Taxonomy" id="412755"/>
    <lineage>
        <taxon>unclassified sequences</taxon>
        <taxon>metagenomes</taxon>
        <taxon>ecological metagenomes</taxon>
    </lineage>
</organism>
<protein>
    <recommendedName>
        <fullName evidence="2">Recombination endonuclease VII</fullName>
    </recommendedName>
</protein>